<reference evidence="2" key="1">
    <citation type="journal article" date="2020" name="New Phytol.">
        <title>Comparative genomics reveals dynamic genome evolution in host specialist ectomycorrhizal fungi.</title>
        <authorList>
            <person name="Lofgren L.A."/>
            <person name="Nguyen N.H."/>
            <person name="Vilgalys R."/>
            <person name="Ruytinx J."/>
            <person name="Liao H.L."/>
            <person name="Branco S."/>
            <person name="Kuo A."/>
            <person name="LaButti K."/>
            <person name="Lipzen A."/>
            <person name="Andreopoulos W."/>
            <person name="Pangilinan J."/>
            <person name="Riley R."/>
            <person name="Hundley H."/>
            <person name="Na H."/>
            <person name="Barry K."/>
            <person name="Grigoriev I.V."/>
            <person name="Stajich J.E."/>
            <person name="Kennedy P.G."/>
        </authorList>
    </citation>
    <scope>NUCLEOTIDE SEQUENCE</scope>
    <source>
        <strain evidence="2">MN1</strain>
    </source>
</reference>
<dbReference type="SMART" id="SM00028">
    <property type="entry name" value="TPR"/>
    <property type="match status" value="4"/>
</dbReference>
<dbReference type="PANTHER" id="PTHR19959:SF119">
    <property type="entry name" value="FUNGAL LIPASE-LIKE DOMAIN-CONTAINING PROTEIN"/>
    <property type="match status" value="1"/>
</dbReference>
<dbReference type="InterPro" id="IPR019734">
    <property type="entry name" value="TPR_rpt"/>
</dbReference>
<comment type="caution">
    <text evidence="2">The sequence shown here is derived from an EMBL/GenBank/DDBJ whole genome shotgun (WGS) entry which is preliminary data.</text>
</comment>
<dbReference type="Proteomes" id="UP000807769">
    <property type="component" value="Unassembled WGS sequence"/>
</dbReference>
<dbReference type="GeneID" id="64637498"/>
<dbReference type="SUPFAM" id="SSF48452">
    <property type="entry name" value="TPR-like"/>
    <property type="match status" value="2"/>
</dbReference>
<proteinExistence type="predicted"/>
<dbReference type="Pfam" id="PF12770">
    <property type="entry name" value="CHAT"/>
    <property type="match status" value="1"/>
</dbReference>
<organism evidence="2 3">
    <name type="scientific">Suillus subaureus</name>
    <dbReference type="NCBI Taxonomy" id="48587"/>
    <lineage>
        <taxon>Eukaryota</taxon>
        <taxon>Fungi</taxon>
        <taxon>Dikarya</taxon>
        <taxon>Basidiomycota</taxon>
        <taxon>Agaricomycotina</taxon>
        <taxon>Agaricomycetes</taxon>
        <taxon>Agaricomycetidae</taxon>
        <taxon>Boletales</taxon>
        <taxon>Suillineae</taxon>
        <taxon>Suillaceae</taxon>
        <taxon>Suillus</taxon>
    </lineage>
</organism>
<evidence type="ECO:0000259" key="1">
    <source>
        <dbReference type="Pfam" id="PF12770"/>
    </source>
</evidence>
<dbReference type="RefSeq" id="XP_041198586.1">
    <property type="nucleotide sequence ID" value="XM_041343482.1"/>
</dbReference>
<evidence type="ECO:0000313" key="3">
    <source>
        <dbReference type="Proteomes" id="UP000807769"/>
    </source>
</evidence>
<dbReference type="OrthoDB" id="3261813at2759"/>
<dbReference type="AlphaFoldDB" id="A0A9P7ELL3"/>
<protein>
    <submittedName>
        <fullName evidence="2">TPR-like protein</fullName>
    </submittedName>
</protein>
<dbReference type="SUPFAM" id="SSF81901">
    <property type="entry name" value="HCP-like"/>
    <property type="match status" value="1"/>
</dbReference>
<dbReference type="EMBL" id="JABBWG010000003">
    <property type="protein sequence ID" value="KAG1824869.1"/>
    <property type="molecule type" value="Genomic_DNA"/>
</dbReference>
<gene>
    <name evidence="2" type="ORF">BJ212DRAFT_551266</name>
</gene>
<evidence type="ECO:0000313" key="2">
    <source>
        <dbReference type="EMBL" id="KAG1824869.1"/>
    </source>
</evidence>
<dbReference type="PANTHER" id="PTHR19959">
    <property type="entry name" value="KINESIN LIGHT CHAIN"/>
    <property type="match status" value="1"/>
</dbReference>
<dbReference type="InterPro" id="IPR024983">
    <property type="entry name" value="CHAT_dom"/>
</dbReference>
<feature type="domain" description="CHAT" evidence="1">
    <location>
        <begin position="789"/>
        <end position="1051"/>
    </location>
</feature>
<dbReference type="Pfam" id="PF13374">
    <property type="entry name" value="TPR_10"/>
    <property type="match status" value="5"/>
</dbReference>
<name>A0A9P7ELL3_9AGAM</name>
<dbReference type="InterPro" id="IPR011990">
    <property type="entry name" value="TPR-like_helical_dom_sf"/>
</dbReference>
<sequence length="1066" mass="118911">MMYQAGLKLCPPSHRSWRLNNLALSLRNRFLQGGIVSDLDGAIVHHRAALELLPPCHSNRSMFFNNLALSLRDRFLQRGIMSDLDEAIELHRAALLRRPPGHSDRSSSLNNLAASLHDRFLQRGIMSDLDEAIELHRAALLLRSPGHLDRSSSLNNLAASLQDRFLQRGTMSDLDEAIELHRAALLLRSPGHSDRSLSLNNLALSLRDRFLQCGNMSDIDEAVELHRAALELLPLCHSNRSMFLNNLAASLQNRFQRRGIMSDIDEAIELHWAVLELLPLCHSNRSMFLNNLAASLHDRFLQRGIMSELDEAIKIHRAALELLPSCHSNRSMFLNNLAASLRDRFQQQGIMSDLDEVIELHRAALLLRPSGHSDRPSSLNNLATSLQDRFQQYGIMSDLDEAIELHRTALELLPSCHSNRSLFLNSLAASLHDRFQQQGIMSDLDEVINLHRAALLLRPPGHSERSMSLSNLAVGLRDRFRQRGIMSDLDEAIELHRAALELLPLCHSNRSVFLDNLALSLRDRFRRRGVQPDLDEVFSLCSQLPHLSHAASRTDLSVAKSWAASAHSLNHDSTLLAYKTALKFLDQQVALLSTSSRHLDVIKEAVSSLATDAFSCSVRHNALTTAVELVEQGRAVFWTQLAHLSTPLNELSASGDTGTALTEEFKQLSFRLRNTFDQSTEDPSPQTRQLTMQWDDVVTRIRMLRGFSRFLLPPLFSDLQKAAEEGPVIILNASQYSCDALIIYSTGDPIHAPLVITQAAVSELSSEFQLLAEQFGSADYRDELISIFRKLWAVVVGPVVQVLRETKVNPGSRIWWCPTAEFTLLPLHAAGPYKKKRENLSDIYISSYTPTLATLIRARQRASRDVSPQHFVAIGQGNPDRGRELKCVTPELAVVAECLKPVVSSFTSLEDSDATVQGALDALNHNQWLHLACHGMPNQTQPFESSFAMCDGPLMIKDIIRPDWQNLEFAFLSTCHTAVGDGSSPHESIHLAAAMQFSGFRSVIGSMWSVDDDVACQVASAFYGHLVDSSGRLDCTRAAVALHTTMKSLRKKIPLEQQIVFVHIGV</sequence>
<keyword evidence="3" id="KW-1185">Reference proteome</keyword>
<accession>A0A9P7ELL3</accession>
<dbReference type="Gene3D" id="1.25.40.10">
    <property type="entry name" value="Tetratricopeptide repeat domain"/>
    <property type="match status" value="3"/>
</dbReference>